<dbReference type="Proteomes" id="UP000567885">
    <property type="component" value="Unassembled WGS sequence"/>
</dbReference>
<name>A0A8H5WZZ7_FUSHE</name>
<proteinExistence type="predicted"/>
<dbReference type="OrthoDB" id="5062424at2759"/>
<evidence type="ECO:0000313" key="2">
    <source>
        <dbReference type="EMBL" id="KAF5676443.1"/>
    </source>
</evidence>
<feature type="compositionally biased region" description="Basic and acidic residues" evidence="1">
    <location>
        <begin position="86"/>
        <end position="96"/>
    </location>
</feature>
<dbReference type="AlphaFoldDB" id="A0A8H5WZZ7"/>
<gene>
    <name evidence="2" type="ORF">FHETE_2152</name>
</gene>
<organism evidence="2 3">
    <name type="scientific">Fusarium heterosporum</name>
    <dbReference type="NCBI Taxonomy" id="42747"/>
    <lineage>
        <taxon>Eukaryota</taxon>
        <taxon>Fungi</taxon>
        <taxon>Dikarya</taxon>
        <taxon>Ascomycota</taxon>
        <taxon>Pezizomycotina</taxon>
        <taxon>Sordariomycetes</taxon>
        <taxon>Hypocreomycetidae</taxon>
        <taxon>Hypocreales</taxon>
        <taxon>Nectriaceae</taxon>
        <taxon>Fusarium</taxon>
        <taxon>Fusarium heterosporum species complex</taxon>
    </lineage>
</organism>
<feature type="region of interest" description="Disordered" evidence="1">
    <location>
        <begin position="70"/>
        <end position="96"/>
    </location>
</feature>
<evidence type="ECO:0000256" key="1">
    <source>
        <dbReference type="SAM" id="MobiDB-lite"/>
    </source>
</evidence>
<sequence>MASNNPSASCVEPPPDVLAEKPSQQIPLIKKEAQQLGSCPFSSSPSNVKSFTPRTRQALENYLCSSNSGLVSSVDLHTPPPKPRKPKQETERERELKRKWKIEAKKPIKDVPEQVHKSQFEGPPAGGHQPFELRETWHFGYPHPCNEHWPAEDEFNFTPRVIAEPIDPELPLFAFELESDVHFLEPLSVQGAIRNEYAAHLADGEERHEMRLNKMNNSRRIAAEIQASENFDFNETTKPIEHGKVSQKVQRAIYDDKVDLSGLTRKIAICDGTIAGIIAGEFTYRPDYANLPPTEHQMAVLREAESLQGLFPQKKPAKSDEFAPVKNLSATQRTLASNGSGVSHDSTPKPSLYDEWVKKQSSNACPASGWLKEEERFAKKKAFEEAFSKQIEPRFPTPKSFKVEETVKNNKSEELKWATDYFPYLPPKTITDLERPNMYDAPLKVDVPKWFPAFTDSGVVPLSKHNSTDKQYQELLTNVWRLESQILNNKNKPDKWDKKWHEPSTRWAEPFQQTGDEQFDTYEKTKPRDLLERDLVAGEFSFEDVFDMEDGGNVSGKKRPEVLLFEIEHGVKKAIAKVGM</sequence>
<protein>
    <submittedName>
        <fullName evidence="2">Uncharacterized protein</fullName>
    </submittedName>
</protein>
<evidence type="ECO:0000313" key="3">
    <source>
        <dbReference type="Proteomes" id="UP000567885"/>
    </source>
</evidence>
<keyword evidence="3" id="KW-1185">Reference proteome</keyword>
<reference evidence="2 3" key="1">
    <citation type="submission" date="2020-05" db="EMBL/GenBank/DDBJ databases">
        <title>Identification and distribution of gene clusters putatively required for synthesis of sphingolipid metabolism inhibitors in phylogenetically diverse species of the filamentous fungus Fusarium.</title>
        <authorList>
            <person name="Kim H.-S."/>
            <person name="Busman M."/>
            <person name="Brown D.W."/>
            <person name="Divon H."/>
            <person name="Uhlig S."/>
            <person name="Proctor R.H."/>
        </authorList>
    </citation>
    <scope>NUCLEOTIDE SEQUENCE [LARGE SCALE GENOMIC DNA]</scope>
    <source>
        <strain evidence="2 3">NRRL 20693</strain>
    </source>
</reference>
<accession>A0A8H5WZZ7</accession>
<comment type="caution">
    <text evidence="2">The sequence shown here is derived from an EMBL/GenBank/DDBJ whole genome shotgun (WGS) entry which is preliminary data.</text>
</comment>
<dbReference type="EMBL" id="JAAGWQ010000033">
    <property type="protein sequence ID" value="KAF5676443.1"/>
    <property type="molecule type" value="Genomic_DNA"/>
</dbReference>